<evidence type="ECO:0000256" key="2">
    <source>
        <dbReference type="ARBA" id="ARBA00009437"/>
    </source>
</evidence>
<comment type="function">
    <text evidence="1">NodD regulates the expression of the nodABCFE genes which encode other nodulation proteins. NodD is also a negative regulator of its own expression. Binds flavonoids as inducers.</text>
</comment>
<name>A0ABS5FDX5_9BRAD</name>
<keyword evidence="5" id="KW-0804">Transcription</keyword>
<reference evidence="8" key="1">
    <citation type="journal article" date="2021" name="ISME J.">
        <title>Evolutionary origin and ecological implication of a unique nif island in free-living Bradyrhizobium lineages.</title>
        <authorList>
            <person name="Tao J."/>
        </authorList>
    </citation>
    <scope>NUCLEOTIDE SEQUENCE [LARGE SCALE GENOMIC DNA]</scope>
    <source>
        <strain evidence="8">SZCCT0434</strain>
    </source>
</reference>
<evidence type="ECO:0000256" key="5">
    <source>
        <dbReference type="ARBA" id="ARBA00023163"/>
    </source>
</evidence>
<protein>
    <submittedName>
        <fullName evidence="7">LysR family transcriptional regulator</fullName>
    </submittedName>
</protein>
<evidence type="ECO:0000313" key="8">
    <source>
        <dbReference type="Proteomes" id="UP001315278"/>
    </source>
</evidence>
<feature type="domain" description="HTH lysR-type" evidence="6">
    <location>
        <begin position="1"/>
        <end position="59"/>
    </location>
</feature>
<comment type="similarity">
    <text evidence="2">Belongs to the LysR transcriptional regulatory family.</text>
</comment>
<sequence>MDRLRAFEVFATVVGQGSFTRAADKLDTSPANVTRYVNELEQSLGARLLNRTSRRLSMTETGKMLYDRALSILDDVAEAEALASTAAIQPRGRLRVNAPLSFGILHLAPLWPRFCARYPDIELDVSLVDRVVDLVEEGYDLAVRISRGGSSALVSRKLATTRHLICASPDYVARHGTPARPEDLKEHACIAYTYSDSVDDWQMLDNAGKEHIVAVHHIMRTNNGDTARAAALAGLGIIRQPAFLVGEDLRRRRLVPLLTDYRMPEIDVLAVYPSRRHLSAKARVMVDFLAQAFRGTPPWHTG</sequence>
<evidence type="ECO:0000313" key="7">
    <source>
        <dbReference type="EMBL" id="MBR0794978.1"/>
    </source>
</evidence>
<comment type="caution">
    <text evidence="7">The sequence shown here is derived from an EMBL/GenBank/DDBJ whole genome shotgun (WGS) entry which is preliminary data.</text>
</comment>
<dbReference type="PANTHER" id="PTHR30537">
    <property type="entry name" value="HTH-TYPE TRANSCRIPTIONAL REGULATOR"/>
    <property type="match status" value="1"/>
</dbReference>
<dbReference type="SUPFAM" id="SSF53850">
    <property type="entry name" value="Periplasmic binding protein-like II"/>
    <property type="match status" value="1"/>
</dbReference>
<gene>
    <name evidence="7" type="ORF">JQ615_06225</name>
</gene>
<dbReference type="CDD" id="cd08422">
    <property type="entry name" value="PBP2_CrgA_like"/>
    <property type="match status" value="1"/>
</dbReference>
<dbReference type="InterPro" id="IPR036390">
    <property type="entry name" value="WH_DNA-bd_sf"/>
</dbReference>
<dbReference type="PROSITE" id="PS50931">
    <property type="entry name" value="HTH_LYSR"/>
    <property type="match status" value="1"/>
</dbReference>
<dbReference type="RefSeq" id="WP_212394875.1">
    <property type="nucleotide sequence ID" value="NZ_JAFCJH010000004.1"/>
</dbReference>
<dbReference type="Proteomes" id="UP001315278">
    <property type="component" value="Unassembled WGS sequence"/>
</dbReference>
<proteinExistence type="inferred from homology"/>
<dbReference type="EMBL" id="JAFCJH010000004">
    <property type="protein sequence ID" value="MBR0794978.1"/>
    <property type="molecule type" value="Genomic_DNA"/>
</dbReference>
<dbReference type="Gene3D" id="3.40.190.290">
    <property type="match status" value="1"/>
</dbReference>
<dbReference type="InterPro" id="IPR005119">
    <property type="entry name" value="LysR_subst-bd"/>
</dbReference>
<dbReference type="SUPFAM" id="SSF46785">
    <property type="entry name" value="Winged helix' DNA-binding domain"/>
    <property type="match status" value="1"/>
</dbReference>
<dbReference type="InterPro" id="IPR036388">
    <property type="entry name" value="WH-like_DNA-bd_sf"/>
</dbReference>
<dbReference type="InterPro" id="IPR000847">
    <property type="entry name" value="LysR_HTH_N"/>
</dbReference>
<accession>A0ABS5FDX5</accession>
<dbReference type="PANTHER" id="PTHR30537:SF5">
    <property type="entry name" value="HTH-TYPE TRANSCRIPTIONAL ACTIVATOR TTDR-RELATED"/>
    <property type="match status" value="1"/>
</dbReference>
<evidence type="ECO:0000256" key="3">
    <source>
        <dbReference type="ARBA" id="ARBA00023015"/>
    </source>
</evidence>
<evidence type="ECO:0000259" key="6">
    <source>
        <dbReference type="PROSITE" id="PS50931"/>
    </source>
</evidence>
<dbReference type="Pfam" id="PF03466">
    <property type="entry name" value="LysR_substrate"/>
    <property type="match status" value="1"/>
</dbReference>
<dbReference type="Gene3D" id="1.10.10.10">
    <property type="entry name" value="Winged helix-like DNA-binding domain superfamily/Winged helix DNA-binding domain"/>
    <property type="match status" value="1"/>
</dbReference>
<evidence type="ECO:0000256" key="4">
    <source>
        <dbReference type="ARBA" id="ARBA00023125"/>
    </source>
</evidence>
<keyword evidence="3" id="KW-0805">Transcription regulation</keyword>
<keyword evidence="4" id="KW-0238">DNA-binding</keyword>
<evidence type="ECO:0000256" key="1">
    <source>
        <dbReference type="ARBA" id="ARBA00003502"/>
    </source>
</evidence>
<dbReference type="Pfam" id="PF00126">
    <property type="entry name" value="HTH_1"/>
    <property type="match status" value="1"/>
</dbReference>
<organism evidence="7 8">
    <name type="scientific">Bradyrhizobium jicamae</name>
    <dbReference type="NCBI Taxonomy" id="280332"/>
    <lineage>
        <taxon>Bacteria</taxon>
        <taxon>Pseudomonadati</taxon>
        <taxon>Pseudomonadota</taxon>
        <taxon>Alphaproteobacteria</taxon>
        <taxon>Hyphomicrobiales</taxon>
        <taxon>Nitrobacteraceae</taxon>
        <taxon>Bradyrhizobium</taxon>
    </lineage>
</organism>
<dbReference type="InterPro" id="IPR058163">
    <property type="entry name" value="LysR-type_TF_proteobact-type"/>
</dbReference>
<keyword evidence="8" id="KW-1185">Reference proteome</keyword>